<dbReference type="Proteomes" id="UP000887013">
    <property type="component" value="Unassembled WGS sequence"/>
</dbReference>
<dbReference type="EMBL" id="BMAW01071732">
    <property type="protein sequence ID" value="GFT79401.1"/>
    <property type="molecule type" value="Genomic_DNA"/>
</dbReference>
<keyword evidence="2" id="KW-1185">Reference proteome</keyword>
<evidence type="ECO:0000313" key="1">
    <source>
        <dbReference type="EMBL" id="GFT79401.1"/>
    </source>
</evidence>
<evidence type="ECO:0000313" key="2">
    <source>
        <dbReference type="Proteomes" id="UP000887013"/>
    </source>
</evidence>
<proteinExistence type="predicted"/>
<protein>
    <submittedName>
        <fullName evidence="1">Uncharacterized protein</fullName>
    </submittedName>
</protein>
<accession>A0A8X6U6G7</accession>
<organism evidence="1 2">
    <name type="scientific">Nephila pilipes</name>
    <name type="common">Giant wood spider</name>
    <name type="synonym">Nephila maculata</name>
    <dbReference type="NCBI Taxonomy" id="299642"/>
    <lineage>
        <taxon>Eukaryota</taxon>
        <taxon>Metazoa</taxon>
        <taxon>Ecdysozoa</taxon>
        <taxon>Arthropoda</taxon>
        <taxon>Chelicerata</taxon>
        <taxon>Arachnida</taxon>
        <taxon>Araneae</taxon>
        <taxon>Araneomorphae</taxon>
        <taxon>Entelegynae</taxon>
        <taxon>Araneoidea</taxon>
        <taxon>Nephilidae</taxon>
        <taxon>Nephila</taxon>
    </lineage>
</organism>
<sequence length="102" mass="11769">MVTKLWVHQILKHAENNFVIPDWNGLKSIVFTVGKLLPRNSYSRDRVSNLRSNGSLCPLQSYSIGRTGISTQSDYQMKLWWLDPAEFIPMSTSAYLWLYSIS</sequence>
<gene>
    <name evidence="1" type="ORF">NPIL_699791</name>
</gene>
<comment type="caution">
    <text evidence="1">The sequence shown here is derived from an EMBL/GenBank/DDBJ whole genome shotgun (WGS) entry which is preliminary data.</text>
</comment>
<dbReference type="AlphaFoldDB" id="A0A8X6U6G7"/>
<name>A0A8X6U6G7_NEPPI</name>
<reference evidence="1" key="1">
    <citation type="submission" date="2020-08" db="EMBL/GenBank/DDBJ databases">
        <title>Multicomponent nature underlies the extraordinary mechanical properties of spider dragline silk.</title>
        <authorList>
            <person name="Kono N."/>
            <person name="Nakamura H."/>
            <person name="Mori M."/>
            <person name="Yoshida Y."/>
            <person name="Ohtoshi R."/>
            <person name="Malay A.D."/>
            <person name="Moran D.A.P."/>
            <person name="Tomita M."/>
            <person name="Numata K."/>
            <person name="Arakawa K."/>
        </authorList>
    </citation>
    <scope>NUCLEOTIDE SEQUENCE</scope>
</reference>